<dbReference type="Pfam" id="PF14905">
    <property type="entry name" value="OMP_b-brl_3"/>
    <property type="match status" value="1"/>
</dbReference>
<name>A0A2U8QZ31_9FLAO</name>
<dbReference type="InterPro" id="IPR041700">
    <property type="entry name" value="OMP_b-brl_3"/>
</dbReference>
<evidence type="ECO:0000259" key="1">
    <source>
        <dbReference type="Pfam" id="PF14905"/>
    </source>
</evidence>
<organism evidence="2 3">
    <name type="scientific">Flavobacterium sediminis</name>
    <dbReference type="NCBI Taxonomy" id="2201181"/>
    <lineage>
        <taxon>Bacteria</taxon>
        <taxon>Pseudomonadati</taxon>
        <taxon>Bacteroidota</taxon>
        <taxon>Flavobacteriia</taxon>
        <taxon>Flavobacteriales</taxon>
        <taxon>Flavobacteriaceae</taxon>
        <taxon>Flavobacterium</taxon>
    </lineage>
</organism>
<evidence type="ECO:0000313" key="2">
    <source>
        <dbReference type="EMBL" id="AWM15075.1"/>
    </source>
</evidence>
<reference evidence="2 3" key="1">
    <citation type="submission" date="2018-05" db="EMBL/GenBank/DDBJ databases">
        <title>Flavobacterium sp. MEBiC07310.</title>
        <authorList>
            <person name="Baek K."/>
        </authorList>
    </citation>
    <scope>NUCLEOTIDE SEQUENCE [LARGE SCALE GENOMIC DNA]</scope>
    <source>
        <strain evidence="2 3">MEBiC07310</strain>
    </source>
</reference>
<dbReference type="EMBL" id="CP029463">
    <property type="protein sequence ID" value="AWM15075.1"/>
    <property type="molecule type" value="Genomic_DNA"/>
</dbReference>
<sequence>MLNNTICGIVLFFFGMKVFSQEKKVELNEVKVAHVKKAITVKDGNFKVDVAHSIYNSITNPIDLLAKLPNIQVSADKESVTVIGKGTPLLYIDNQKVEINDLNSLSVDDIKSIEIIENPSSRYEANGRVVINITRKFSKKEGLKVDISEKLSFQRYFNNYFGIHSSFKKKKLEFKANFNYNQLTVWESNGNDFTIPINDIVSNYRTKAITRRPQFILGAGIFYKINEDDYLSFNCNERFQNDRFDITTNTYNQEQNTIGNIYTLNANKQKRNFLNTFLNYNHKIRSLDAMLFSGFQYSRFKQPTNGIISNDFNDTGIELTQKRDQEFLVNVFSGKIDVEKEFKNKMTLEVGTLFLEADAITKLEIENFNTEANSFTDYQYNEKNIAAYSQISGNFKKIKYSIGVRGENTIVKGKYASADHESIDKNYINLFPKASFHFSIDDFNSMSLTYAKSINRPIFSRTSQVSTYINPYFVWANNIDLDPTLLDEVSLSYQFKNKILQLSYTKMKSPVHYATSYDESQSLVTMQSENFDQETAFSLEFTLPFEYKNWSTTNVINGILNKVENKQSVVNQSKPYLYYYSNHLFKFKKGIKMMVTGWGMTNRQEGVYKKNGLFIMNFSLSKTFLNRLDCTLSYNDIFRQMKFTENFTTNDVQAKGIYYTDANLVLLSVKYSFGKIKDSEFKERNIDDNLGRIR</sequence>
<dbReference type="Proteomes" id="UP000245429">
    <property type="component" value="Chromosome"/>
</dbReference>
<keyword evidence="2" id="KW-0675">Receptor</keyword>
<evidence type="ECO:0000313" key="3">
    <source>
        <dbReference type="Proteomes" id="UP000245429"/>
    </source>
</evidence>
<dbReference type="RefSeq" id="WP_109570413.1">
    <property type="nucleotide sequence ID" value="NZ_CP029463.1"/>
</dbReference>
<gene>
    <name evidence="2" type="ORF">DI487_15250</name>
</gene>
<dbReference type="KEGG" id="fse:DI487_15250"/>
<dbReference type="OrthoDB" id="8764943at2"/>
<protein>
    <submittedName>
        <fullName evidence="2">TonB-dependent receptor</fullName>
    </submittedName>
</protein>
<dbReference type="AlphaFoldDB" id="A0A2U8QZ31"/>
<proteinExistence type="predicted"/>
<dbReference type="SUPFAM" id="SSF56935">
    <property type="entry name" value="Porins"/>
    <property type="match status" value="1"/>
</dbReference>
<feature type="domain" description="Outer membrane protein beta-barrel" evidence="1">
    <location>
        <begin position="282"/>
        <end position="671"/>
    </location>
</feature>
<accession>A0A2U8QZ31</accession>
<keyword evidence="3" id="KW-1185">Reference proteome</keyword>